<name>A0A382ZZQ6_9ZZZZ</name>
<dbReference type="AlphaFoldDB" id="A0A382ZZQ6"/>
<accession>A0A382ZZQ6</accession>
<organism evidence="1">
    <name type="scientific">marine metagenome</name>
    <dbReference type="NCBI Taxonomy" id="408172"/>
    <lineage>
        <taxon>unclassified sequences</taxon>
        <taxon>metagenomes</taxon>
        <taxon>ecological metagenomes</taxon>
    </lineage>
</organism>
<proteinExistence type="predicted"/>
<dbReference type="EMBL" id="UINC01187435">
    <property type="protein sequence ID" value="SVE00158.1"/>
    <property type="molecule type" value="Genomic_DNA"/>
</dbReference>
<reference evidence="1" key="1">
    <citation type="submission" date="2018-05" db="EMBL/GenBank/DDBJ databases">
        <authorList>
            <person name="Lanie J.A."/>
            <person name="Ng W.-L."/>
            <person name="Kazmierczak K.M."/>
            <person name="Andrzejewski T.M."/>
            <person name="Davidsen T.M."/>
            <person name="Wayne K.J."/>
            <person name="Tettelin H."/>
            <person name="Glass J.I."/>
            <person name="Rusch D."/>
            <person name="Podicherti R."/>
            <person name="Tsui H.-C.T."/>
            <person name="Winkler M.E."/>
        </authorList>
    </citation>
    <scope>NUCLEOTIDE SEQUENCE</scope>
</reference>
<sequence length="188" mass="20986">MAWTLIQHDESDSSHEFPRLSTGDYWEVQNIPDTYDHLKVVGFVQLATGQSSSMNLCEVLFNNDDSDDYSDQYMYYTTGTSVGGSYDANRAGGARMAYCADDQNAGGFSSFTLTIPNYCHGSVMHRRFLCRSGMAGGSMSDYYHHNMMTTGTWHSTAEIDRIKITEGWGHDSGFQQYSTMSLYGISVS</sequence>
<gene>
    <name evidence="1" type="ORF">METZ01_LOCUS453012</name>
</gene>
<protein>
    <submittedName>
        <fullName evidence="1">Uncharacterized protein</fullName>
    </submittedName>
</protein>
<evidence type="ECO:0000313" key="1">
    <source>
        <dbReference type="EMBL" id="SVE00158.1"/>
    </source>
</evidence>